<dbReference type="PANTHER" id="PTHR43544:SF12">
    <property type="entry name" value="NAD(P)-BINDING ROSSMANN-FOLD SUPERFAMILY PROTEIN"/>
    <property type="match status" value="1"/>
</dbReference>
<organism evidence="1 2">
    <name type="scientific">Gluconacetobacter diazotrophicus</name>
    <name type="common">Acetobacter diazotrophicus</name>
    <dbReference type="NCBI Taxonomy" id="33996"/>
    <lineage>
        <taxon>Bacteria</taxon>
        <taxon>Pseudomonadati</taxon>
        <taxon>Pseudomonadota</taxon>
        <taxon>Alphaproteobacteria</taxon>
        <taxon>Acetobacterales</taxon>
        <taxon>Acetobacteraceae</taxon>
        <taxon>Gluconacetobacter</taxon>
    </lineage>
</organism>
<dbReference type="EMBL" id="JABEQG010000041">
    <property type="protein sequence ID" value="MBB2157745.1"/>
    <property type="molecule type" value="Genomic_DNA"/>
</dbReference>
<dbReference type="AlphaFoldDB" id="A0A7W4I7M1"/>
<evidence type="ECO:0000313" key="1">
    <source>
        <dbReference type="EMBL" id="MBB2157745.1"/>
    </source>
</evidence>
<dbReference type="Pfam" id="PF00106">
    <property type="entry name" value="adh_short"/>
    <property type="match status" value="1"/>
</dbReference>
<sequence>MRVAAVFGAGGGIGHAVVEHLAASGRYARIHAGSRRPCVGFGATVSPFTFDLTDENSIADAAASIEHAPELVLLTTGILHDPVRNIFPEKTFRSLDAASMARVFAINTTGPALIAKHVLPRLPRDRRAVFAVLSARVGSIGDNRLGGWHAYRASKAALDMLVVNFAIEMRRTDPEAIVVALHPGTVGTALSAPFQGALPAGKRFSPATSAENLLRVIETLTTADSGSLIAWNGERLPW</sequence>
<dbReference type="PANTHER" id="PTHR43544">
    <property type="entry name" value="SHORT-CHAIN DEHYDROGENASE/REDUCTASE"/>
    <property type="match status" value="1"/>
</dbReference>
<accession>A0A7W4I7M1</accession>
<dbReference type="InterPro" id="IPR051468">
    <property type="entry name" value="Fungal_SecMetab_SDRs"/>
</dbReference>
<dbReference type="Gene3D" id="3.40.50.720">
    <property type="entry name" value="NAD(P)-binding Rossmann-like Domain"/>
    <property type="match status" value="1"/>
</dbReference>
<gene>
    <name evidence="1" type="ORF">HLH33_15770</name>
</gene>
<dbReference type="InterPro" id="IPR036291">
    <property type="entry name" value="NAD(P)-bd_dom_sf"/>
</dbReference>
<dbReference type="RefSeq" id="WP_183116364.1">
    <property type="nucleotide sequence ID" value="NZ_JABEQG010000041.1"/>
</dbReference>
<comment type="caution">
    <text evidence="1">The sequence shown here is derived from an EMBL/GenBank/DDBJ whole genome shotgun (WGS) entry which is preliminary data.</text>
</comment>
<dbReference type="PRINTS" id="PR00081">
    <property type="entry name" value="GDHRDH"/>
</dbReference>
<dbReference type="SUPFAM" id="SSF51735">
    <property type="entry name" value="NAD(P)-binding Rossmann-fold domains"/>
    <property type="match status" value="1"/>
</dbReference>
<dbReference type="Proteomes" id="UP000550787">
    <property type="component" value="Unassembled WGS sequence"/>
</dbReference>
<reference evidence="1 2" key="1">
    <citation type="submission" date="2020-04" db="EMBL/GenBank/DDBJ databases">
        <title>Description of novel Gluconacetobacter.</title>
        <authorList>
            <person name="Sombolestani A."/>
        </authorList>
    </citation>
    <scope>NUCLEOTIDE SEQUENCE [LARGE SCALE GENOMIC DNA]</scope>
    <source>
        <strain evidence="1 2">LMG 7603</strain>
    </source>
</reference>
<name>A0A7W4I7M1_GLUDI</name>
<dbReference type="GO" id="GO:0016491">
    <property type="term" value="F:oxidoreductase activity"/>
    <property type="evidence" value="ECO:0007669"/>
    <property type="project" value="TreeGrafter"/>
</dbReference>
<protein>
    <submittedName>
        <fullName evidence="1">SDR family NAD(P)-dependent oxidoreductase</fullName>
    </submittedName>
</protein>
<proteinExistence type="predicted"/>
<dbReference type="GO" id="GO:0005737">
    <property type="term" value="C:cytoplasm"/>
    <property type="evidence" value="ECO:0007669"/>
    <property type="project" value="TreeGrafter"/>
</dbReference>
<evidence type="ECO:0000313" key="2">
    <source>
        <dbReference type="Proteomes" id="UP000550787"/>
    </source>
</evidence>
<dbReference type="InterPro" id="IPR002347">
    <property type="entry name" value="SDR_fam"/>
</dbReference>